<protein>
    <submittedName>
        <fullName evidence="1">DUF3604 domain-containing protein</fullName>
    </submittedName>
</protein>
<feature type="non-terminal residue" evidence="1">
    <location>
        <position position="83"/>
    </location>
</feature>
<dbReference type="EMBL" id="JABMOJ010000303">
    <property type="protein sequence ID" value="NQV65323.1"/>
    <property type="molecule type" value="Genomic_DNA"/>
</dbReference>
<proteinExistence type="predicted"/>
<dbReference type="AlphaFoldDB" id="A0A973A923"/>
<evidence type="ECO:0000313" key="1">
    <source>
        <dbReference type="EMBL" id="NQV65323.1"/>
    </source>
</evidence>
<organism evidence="1 2">
    <name type="scientific">SAR86 cluster bacterium</name>
    <dbReference type="NCBI Taxonomy" id="2030880"/>
    <lineage>
        <taxon>Bacteria</taxon>
        <taxon>Pseudomonadati</taxon>
        <taxon>Pseudomonadota</taxon>
        <taxon>Gammaproteobacteria</taxon>
        <taxon>SAR86 cluster</taxon>
    </lineage>
</organism>
<dbReference type="Pfam" id="PF12228">
    <property type="entry name" value="DUF3604"/>
    <property type="match status" value="1"/>
</dbReference>
<reference evidence="1" key="1">
    <citation type="submission" date="2020-05" db="EMBL/GenBank/DDBJ databases">
        <title>Sulfur intermediates as new biogeochemical hubs in an aquatic model microbial ecosystem.</title>
        <authorList>
            <person name="Vigneron A."/>
        </authorList>
    </citation>
    <scope>NUCLEOTIDE SEQUENCE</scope>
    <source>
        <strain evidence="1">Bin.250</strain>
    </source>
</reference>
<dbReference type="Proteomes" id="UP000754644">
    <property type="component" value="Unassembled WGS sequence"/>
</dbReference>
<sequence length="83" mass="9184">METAKIDAMLVEQAKDGGWAAQIFETDSALLQRETEPAAAETSSPEDVSKERKAYFGDLHVHTTYSFDGYAFGTLATPYDAYR</sequence>
<gene>
    <name evidence="1" type="ORF">HQ497_08150</name>
</gene>
<comment type="caution">
    <text evidence="1">The sequence shown here is derived from an EMBL/GenBank/DDBJ whole genome shotgun (WGS) entry which is preliminary data.</text>
</comment>
<dbReference type="InterPro" id="IPR022028">
    <property type="entry name" value="DUF3604"/>
</dbReference>
<name>A0A973A923_9GAMM</name>
<accession>A0A973A923</accession>
<evidence type="ECO:0000313" key="2">
    <source>
        <dbReference type="Proteomes" id="UP000754644"/>
    </source>
</evidence>